<name>A0ABX7T8K1_9SPHN</name>
<feature type="signal peptide" evidence="13">
    <location>
        <begin position="1"/>
        <end position="27"/>
    </location>
</feature>
<feature type="domain" description="TonB-dependent receptor plug" evidence="15">
    <location>
        <begin position="54"/>
        <end position="162"/>
    </location>
</feature>
<sequence>MVRQSKRLVFTSSIALGAFICSQPAFSQTQEGNDEETSGIKTIIVTAQKVEEDLQDVPISTTVVSGEQLQDRQIDSFEQLQYVAPGVTFSGGINARQSALTVRGVGVGVFNIGVEASVALSIDGVTIGRTGAGIFDFSDVERVEVLRGPQGTLFGKNASGGVLSVITKGPTNDLTAEMNVAYGSFDEVNLSGAISGPVTDGITARISGYRNTRDGYIENINPDAPQSDLADRNEYGFRAKVNFEISDTVDFLLNVDHSRRDNTPGGLTYRQLSPDLPGTGLLPQLGPGAFNAIGLESLRAGIVPGPKNRQIASDGNWVAESEVTGISAELTASLGEHDFVSLTAWRDWDTFSEEDADLIPQPFLLINSGAQQQSQFSQEFRLSSPRDRKLTYTLGAYYFSQQIDQFNRQVGTAGLNLRSLAPGILPPILPPFALTGTDFASDFEEQNYAIFGQGEYAVTPQFSLIGGVRFLRSELEASQLLSQTPTSVSPFIIGPFLLRVLDGNRATVENDDNAITWRAGAKYDFTDDFNIFATVTQGYKSAALVTGEEFTEVGLPIARPEKPLQFEVGLRYRSVNNRLQAGITGYYTEIEDLQAQSLVRGPDGTLVVSLSNAAKAVSKGIEADLTIVPVDGLTLSGAVSYNDAKYKSFEQAPCYSLQTEAQGCVQVRIDPDDPDNLATTEAQDLSGARLANAPEWTLNGFARYDFRINDAVNAYIQGGFQYRDDSLSLVSNDPQSRIDAYTLVDAQIGVTFWDGKATMSLFGRNLTNQNFVAAIVPMPFDEGGYAQFRTFEAQRTWGARLSFRY</sequence>
<evidence type="ECO:0000256" key="2">
    <source>
        <dbReference type="ARBA" id="ARBA00022448"/>
    </source>
</evidence>
<evidence type="ECO:0000259" key="14">
    <source>
        <dbReference type="Pfam" id="PF00593"/>
    </source>
</evidence>
<keyword evidence="6" id="KW-0408">Iron</keyword>
<dbReference type="CDD" id="cd01347">
    <property type="entry name" value="ligand_gated_channel"/>
    <property type="match status" value="1"/>
</dbReference>
<keyword evidence="3 11" id="KW-1134">Transmembrane beta strand</keyword>
<keyword evidence="13" id="KW-0732">Signal</keyword>
<evidence type="ECO:0000256" key="4">
    <source>
        <dbReference type="ARBA" id="ARBA00022496"/>
    </source>
</evidence>
<proteinExistence type="inferred from homology"/>
<reference evidence="16 17" key="1">
    <citation type="submission" date="2021-03" db="EMBL/GenBank/DDBJ databases">
        <title>Complete genome of Parasphingorhabdus_sp.JHSY0214.</title>
        <authorList>
            <person name="Yoo J.H."/>
            <person name="Bae J.W."/>
        </authorList>
    </citation>
    <scope>NUCLEOTIDE SEQUENCE [LARGE SCALE GENOMIC DNA]</scope>
    <source>
        <strain evidence="16 17">JHSY0214</strain>
    </source>
</reference>
<evidence type="ECO:0000256" key="10">
    <source>
        <dbReference type="ARBA" id="ARBA00023237"/>
    </source>
</evidence>
<comment type="subcellular location">
    <subcellularLocation>
        <location evidence="1 11">Cell outer membrane</location>
        <topology evidence="1 11">Multi-pass membrane protein</topology>
    </subcellularLocation>
</comment>
<dbReference type="InterPro" id="IPR036942">
    <property type="entry name" value="Beta-barrel_TonB_sf"/>
</dbReference>
<evidence type="ECO:0000256" key="1">
    <source>
        <dbReference type="ARBA" id="ARBA00004571"/>
    </source>
</evidence>
<keyword evidence="5 11" id="KW-0812">Transmembrane</keyword>
<feature type="chain" id="PRO_5045265860" evidence="13">
    <location>
        <begin position="28"/>
        <end position="805"/>
    </location>
</feature>
<keyword evidence="2 11" id="KW-0813">Transport</keyword>
<evidence type="ECO:0000256" key="3">
    <source>
        <dbReference type="ARBA" id="ARBA00022452"/>
    </source>
</evidence>
<dbReference type="InterPro" id="IPR000531">
    <property type="entry name" value="Beta-barrel_TonB"/>
</dbReference>
<dbReference type="Gene3D" id="2.40.170.20">
    <property type="entry name" value="TonB-dependent receptor, beta-barrel domain"/>
    <property type="match status" value="1"/>
</dbReference>
<evidence type="ECO:0000256" key="6">
    <source>
        <dbReference type="ARBA" id="ARBA00023004"/>
    </source>
</evidence>
<keyword evidence="16" id="KW-0675">Receptor</keyword>
<gene>
    <name evidence="16" type="ORF">J4G78_05865</name>
</gene>
<comment type="similarity">
    <text evidence="11 12">Belongs to the TonB-dependent receptor family.</text>
</comment>
<evidence type="ECO:0000256" key="5">
    <source>
        <dbReference type="ARBA" id="ARBA00022692"/>
    </source>
</evidence>
<evidence type="ECO:0000256" key="9">
    <source>
        <dbReference type="ARBA" id="ARBA00023136"/>
    </source>
</evidence>
<dbReference type="RefSeq" id="WP_207989290.1">
    <property type="nucleotide sequence ID" value="NZ_CP071794.1"/>
</dbReference>
<keyword evidence="17" id="KW-1185">Reference proteome</keyword>
<dbReference type="PROSITE" id="PS52016">
    <property type="entry name" value="TONB_DEPENDENT_REC_3"/>
    <property type="match status" value="1"/>
</dbReference>
<keyword evidence="8 12" id="KW-0798">TonB box</keyword>
<dbReference type="Pfam" id="PF07715">
    <property type="entry name" value="Plug"/>
    <property type="match status" value="1"/>
</dbReference>
<dbReference type="InterPro" id="IPR012910">
    <property type="entry name" value="Plug_dom"/>
</dbReference>
<dbReference type="InterPro" id="IPR039426">
    <property type="entry name" value="TonB-dep_rcpt-like"/>
</dbReference>
<keyword evidence="7" id="KW-0406">Ion transport</keyword>
<protein>
    <submittedName>
        <fullName evidence="16">TonB-dependent receptor</fullName>
    </submittedName>
</protein>
<evidence type="ECO:0000256" key="12">
    <source>
        <dbReference type="RuleBase" id="RU003357"/>
    </source>
</evidence>
<feature type="domain" description="TonB-dependent receptor-like beta-barrel" evidence="14">
    <location>
        <begin position="330"/>
        <end position="766"/>
    </location>
</feature>
<dbReference type="PANTHER" id="PTHR32552">
    <property type="entry name" value="FERRICHROME IRON RECEPTOR-RELATED"/>
    <property type="match status" value="1"/>
</dbReference>
<keyword evidence="4" id="KW-0410">Iron transport</keyword>
<dbReference type="EMBL" id="CP071794">
    <property type="protein sequence ID" value="QTD57082.1"/>
    <property type="molecule type" value="Genomic_DNA"/>
</dbReference>
<keyword evidence="10 11" id="KW-0998">Cell outer membrane</keyword>
<dbReference type="PANTHER" id="PTHR32552:SF81">
    <property type="entry name" value="TONB-DEPENDENT OUTER MEMBRANE RECEPTOR"/>
    <property type="match status" value="1"/>
</dbReference>
<organism evidence="16 17">
    <name type="scientific">Parasphingorhabdus cellanae</name>
    <dbReference type="NCBI Taxonomy" id="2806553"/>
    <lineage>
        <taxon>Bacteria</taxon>
        <taxon>Pseudomonadati</taxon>
        <taxon>Pseudomonadota</taxon>
        <taxon>Alphaproteobacteria</taxon>
        <taxon>Sphingomonadales</taxon>
        <taxon>Sphingomonadaceae</taxon>
        <taxon>Parasphingorhabdus</taxon>
    </lineage>
</organism>
<evidence type="ECO:0000256" key="7">
    <source>
        <dbReference type="ARBA" id="ARBA00023065"/>
    </source>
</evidence>
<evidence type="ECO:0000313" key="16">
    <source>
        <dbReference type="EMBL" id="QTD57082.1"/>
    </source>
</evidence>
<evidence type="ECO:0000259" key="15">
    <source>
        <dbReference type="Pfam" id="PF07715"/>
    </source>
</evidence>
<dbReference type="SUPFAM" id="SSF56935">
    <property type="entry name" value="Porins"/>
    <property type="match status" value="1"/>
</dbReference>
<accession>A0ABX7T8K1</accession>
<evidence type="ECO:0000256" key="11">
    <source>
        <dbReference type="PROSITE-ProRule" id="PRU01360"/>
    </source>
</evidence>
<dbReference type="Pfam" id="PF00593">
    <property type="entry name" value="TonB_dep_Rec_b-barrel"/>
    <property type="match status" value="1"/>
</dbReference>
<dbReference type="Proteomes" id="UP000663923">
    <property type="component" value="Chromosome"/>
</dbReference>
<evidence type="ECO:0000313" key="17">
    <source>
        <dbReference type="Proteomes" id="UP000663923"/>
    </source>
</evidence>
<evidence type="ECO:0000256" key="13">
    <source>
        <dbReference type="SAM" id="SignalP"/>
    </source>
</evidence>
<evidence type="ECO:0000256" key="8">
    <source>
        <dbReference type="ARBA" id="ARBA00023077"/>
    </source>
</evidence>
<keyword evidence="9 11" id="KW-0472">Membrane</keyword>